<dbReference type="OrthoDB" id="4559810at2"/>
<evidence type="ECO:0000313" key="1">
    <source>
        <dbReference type="EMBL" id="SDP39545.1"/>
    </source>
</evidence>
<dbReference type="AlphaFoldDB" id="A0A1H0SD08"/>
<dbReference type="EMBL" id="LT629710">
    <property type="protein sequence ID" value="SDP39545.1"/>
    <property type="molecule type" value="Genomic_DNA"/>
</dbReference>
<dbReference type="Gene3D" id="2.40.50.140">
    <property type="entry name" value="Nucleic acid-binding proteins"/>
    <property type="match status" value="1"/>
</dbReference>
<gene>
    <name evidence="1" type="ORF">SAMN04515671_4034</name>
</gene>
<protein>
    <submittedName>
        <fullName evidence="1">Uncharacterized protein</fullName>
    </submittedName>
</protein>
<dbReference type="RefSeq" id="WP_090479594.1">
    <property type="nucleotide sequence ID" value="NZ_LT629710.1"/>
</dbReference>
<organism evidence="1 2">
    <name type="scientific">Nakamurella panacisegetis</name>
    <dbReference type="NCBI Taxonomy" id="1090615"/>
    <lineage>
        <taxon>Bacteria</taxon>
        <taxon>Bacillati</taxon>
        <taxon>Actinomycetota</taxon>
        <taxon>Actinomycetes</taxon>
        <taxon>Nakamurellales</taxon>
        <taxon>Nakamurellaceae</taxon>
        <taxon>Nakamurella</taxon>
    </lineage>
</organism>
<evidence type="ECO:0000313" key="2">
    <source>
        <dbReference type="Proteomes" id="UP000198741"/>
    </source>
</evidence>
<keyword evidence="2" id="KW-1185">Reference proteome</keyword>
<reference evidence="1 2" key="1">
    <citation type="submission" date="2016-10" db="EMBL/GenBank/DDBJ databases">
        <authorList>
            <person name="de Groot N.N."/>
        </authorList>
    </citation>
    <scope>NUCLEOTIDE SEQUENCE [LARGE SCALE GENOMIC DNA]</scope>
    <source>
        <strain evidence="2">P4-7,KCTC 19426,CECT 7604</strain>
    </source>
</reference>
<dbReference type="STRING" id="1090615.SAMN04515671_4034"/>
<dbReference type="Proteomes" id="UP000198741">
    <property type="component" value="Chromosome I"/>
</dbReference>
<name>A0A1H0SD08_9ACTN</name>
<dbReference type="InterPro" id="IPR012340">
    <property type="entry name" value="NA-bd_OB-fold"/>
</dbReference>
<proteinExistence type="predicted"/>
<accession>A0A1H0SD08</accession>
<sequence>MTDRGAIGAVGTIVVPTRGPDGPGEVMLNIGGVRECYFADSDTPLDRGQSVMVVEVAPHRHVTVVPWADFPVPQ</sequence>